<keyword evidence="4" id="KW-1185">Reference proteome</keyword>
<dbReference type="SUPFAM" id="SSF56112">
    <property type="entry name" value="Protein kinase-like (PK-like)"/>
    <property type="match status" value="1"/>
</dbReference>
<accession>A0ABY4CR46</accession>
<feature type="transmembrane region" description="Helical" evidence="1">
    <location>
        <begin position="418"/>
        <end position="434"/>
    </location>
</feature>
<dbReference type="PROSITE" id="PS50011">
    <property type="entry name" value="PROTEIN_KINASE_DOM"/>
    <property type="match status" value="1"/>
</dbReference>
<proteinExistence type="predicted"/>
<feature type="transmembrane region" description="Helical" evidence="1">
    <location>
        <begin position="394"/>
        <end position="412"/>
    </location>
</feature>
<organism evidence="3 4">
    <name type="scientific">Fodinisporobacter ferrooxydans</name>
    <dbReference type="NCBI Taxonomy" id="2901836"/>
    <lineage>
        <taxon>Bacteria</taxon>
        <taxon>Bacillati</taxon>
        <taxon>Bacillota</taxon>
        <taxon>Bacilli</taxon>
        <taxon>Bacillales</taxon>
        <taxon>Alicyclobacillaceae</taxon>
        <taxon>Fodinisporobacter</taxon>
    </lineage>
</organism>
<dbReference type="Pfam" id="PF00069">
    <property type="entry name" value="Pkinase"/>
    <property type="match status" value="1"/>
</dbReference>
<feature type="domain" description="Protein kinase" evidence="2">
    <location>
        <begin position="15"/>
        <end position="316"/>
    </location>
</feature>
<evidence type="ECO:0000313" key="3">
    <source>
        <dbReference type="EMBL" id="UOF92434.1"/>
    </source>
</evidence>
<dbReference type="EMBL" id="CP089291">
    <property type="protein sequence ID" value="UOF92434.1"/>
    <property type="molecule type" value="Genomic_DNA"/>
</dbReference>
<keyword evidence="1" id="KW-0472">Membrane</keyword>
<reference evidence="3" key="1">
    <citation type="submission" date="2021-12" db="EMBL/GenBank/DDBJ databases">
        <title>Alicyclobacillaceae gen. nov., sp. nov., isolated from chalcocite enrichment system.</title>
        <authorList>
            <person name="Jiang Z."/>
        </authorList>
    </citation>
    <scope>NUCLEOTIDE SEQUENCE</scope>
    <source>
        <strain evidence="3">MYW30-H2</strain>
    </source>
</reference>
<evidence type="ECO:0000313" key="4">
    <source>
        <dbReference type="Proteomes" id="UP000830167"/>
    </source>
</evidence>
<dbReference type="Gene3D" id="1.10.510.10">
    <property type="entry name" value="Transferase(Phosphotransferase) domain 1"/>
    <property type="match status" value="1"/>
</dbReference>
<dbReference type="Proteomes" id="UP000830167">
    <property type="component" value="Chromosome"/>
</dbReference>
<dbReference type="InterPro" id="IPR000719">
    <property type="entry name" value="Prot_kinase_dom"/>
</dbReference>
<sequence>MDKYQKFYDRNGKSVTLGSEIGRGGEGSVYEILQTPNRVAKLYHRPADTQKRSKLLNMIALQNDSLLRATAWPLDLLTDSNGQAIGMIMPKIAGYKDIHKLYGPKTRLTEFPTANYSFLIHAATNLARAFAAVHESGQVIGDVNHSNIVVSDQALIKLIDCDSFQITVNGTRFPCDVGVSTHQPPELQGLSLRGIRRTQNHDNFGLAVLIFQLLFMGRHPFSGIYLDKGEMPIERAIREFRFVYSQTAKTQHMHQPPNTLPLSSVTGPCALLFEQAFSRKSAQENGRPSAEEWVQVLETLPNKIIKCNKNTGHSYLHSLSECPWCRWEKKSGILLFPGAFSANQGNVQAFSLQAVWAQVQAVPTPGPIRQFPDLSTFHAGLSEEGKKYRMQRRIRIVSIISCPVVAGGAAILFPEWSLIIAILSFLVLTTGSLWKSKLYKTLAKQCQVAQERWEELRNRWEQETGDEAYYQKRKELEHLRSQYQQISVNRKRKWKQFEMGQKKRQLEFEEEINTYCYKLEQRLLAGHQQLKQILLEIETKRRDLLQEAETVCATLVQAKTDLGMRKQ</sequence>
<name>A0ABY4CR46_9BACL</name>
<evidence type="ECO:0000259" key="2">
    <source>
        <dbReference type="PROSITE" id="PS50011"/>
    </source>
</evidence>
<protein>
    <recommendedName>
        <fullName evidence="2">Protein kinase domain-containing protein</fullName>
    </recommendedName>
</protein>
<keyword evidence="1" id="KW-1133">Transmembrane helix</keyword>
<dbReference type="RefSeq" id="WP_347439100.1">
    <property type="nucleotide sequence ID" value="NZ_CP089291.1"/>
</dbReference>
<dbReference type="InterPro" id="IPR011009">
    <property type="entry name" value="Kinase-like_dom_sf"/>
</dbReference>
<keyword evidence="1" id="KW-0812">Transmembrane</keyword>
<gene>
    <name evidence="3" type="ORF">LSG31_09890</name>
</gene>
<evidence type="ECO:0000256" key="1">
    <source>
        <dbReference type="SAM" id="Phobius"/>
    </source>
</evidence>